<comment type="caution">
    <text evidence="1">The sequence shown here is derived from an EMBL/GenBank/DDBJ whole genome shotgun (WGS) entry which is preliminary data.</text>
</comment>
<reference evidence="1 2" key="1">
    <citation type="submission" date="2023-09" db="EMBL/GenBank/DDBJ databases">
        <authorList>
            <person name="Rey-Velasco X."/>
        </authorList>
    </citation>
    <scope>NUCLEOTIDE SEQUENCE [LARGE SCALE GENOMIC DNA]</scope>
    <source>
        <strain evidence="1 2">W335</strain>
    </source>
</reference>
<gene>
    <name evidence="1" type="ORF">RM532_08720</name>
</gene>
<organism evidence="1 2">
    <name type="scientific">Spectribacter hydrogenoxidans</name>
    <dbReference type="NCBI Taxonomy" id="3075608"/>
    <lineage>
        <taxon>Bacteria</taxon>
        <taxon>Pseudomonadati</taxon>
        <taxon>Pseudomonadota</taxon>
        <taxon>Gammaproteobacteria</taxon>
        <taxon>Salinisphaerales</taxon>
        <taxon>Salinisphaeraceae</taxon>
        <taxon>Spectribacter</taxon>
    </lineage>
</organism>
<accession>A0ABU3C0E7</accession>
<dbReference type="RefSeq" id="WP_311652888.1">
    <property type="nucleotide sequence ID" value="NZ_JAVRIB010000008.1"/>
</dbReference>
<evidence type="ECO:0000313" key="1">
    <source>
        <dbReference type="EMBL" id="MDT0635043.1"/>
    </source>
</evidence>
<sequence length="151" mass="16947">MGAAVSLDAQRNSFEVEGWPLIPPGEYLLTYHRYELAFMFNTAKLFAHFQIADGEHKGARLYAAYRVKAIKRKTKRGGQFTLSKTHKLFIQLATLVNSPVRPDRPSLDCLRGCLIRGRVVTVKGPNPHKPRPEAAHYSRVDELLSIEAGST</sequence>
<proteinExistence type="predicted"/>
<protein>
    <submittedName>
        <fullName evidence="1">Uncharacterized protein</fullName>
    </submittedName>
</protein>
<name>A0ABU3C0E7_9GAMM</name>
<dbReference type="Proteomes" id="UP001251857">
    <property type="component" value="Unassembled WGS sequence"/>
</dbReference>
<evidence type="ECO:0000313" key="2">
    <source>
        <dbReference type="Proteomes" id="UP001251857"/>
    </source>
</evidence>
<dbReference type="EMBL" id="JAVRIB010000008">
    <property type="protein sequence ID" value="MDT0635043.1"/>
    <property type="molecule type" value="Genomic_DNA"/>
</dbReference>
<keyword evidence="2" id="KW-1185">Reference proteome</keyword>